<dbReference type="AlphaFoldDB" id="A0A1M2UTP4"/>
<dbReference type="InterPro" id="IPR000566">
    <property type="entry name" value="Lipocln_cytosolic_FA-bd_dom"/>
</dbReference>
<keyword evidence="8 12" id="KW-0998">Cell outer membrane</keyword>
<dbReference type="EMBL" id="MPKY01000001">
    <property type="protein sequence ID" value="OJS98731.1"/>
    <property type="molecule type" value="Genomic_DNA"/>
</dbReference>
<keyword evidence="7" id="KW-0564">Palmitate</keyword>
<evidence type="ECO:0000256" key="5">
    <source>
        <dbReference type="ARBA" id="ARBA00023121"/>
    </source>
</evidence>
<evidence type="ECO:0000256" key="7">
    <source>
        <dbReference type="ARBA" id="ARBA00023139"/>
    </source>
</evidence>
<dbReference type="InterPro" id="IPR047202">
    <property type="entry name" value="Lipocalin_Blc-like_dom"/>
</dbReference>
<dbReference type="PANTHER" id="PTHR10612:SF34">
    <property type="entry name" value="APOLIPOPROTEIN D"/>
    <property type="match status" value="1"/>
</dbReference>
<dbReference type="GO" id="GO:0006950">
    <property type="term" value="P:response to stress"/>
    <property type="evidence" value="ECO:0007669"/>
    <property type="project" value="UniProtKB-ARBA"/>
</dbReference>
<comment type="subcellular location">
    <subcellularLocation>
        <location evidence="1">Cell outer membrane</location>
        <topology evidence="1">Lipid-anchor</topology>
    </subcellularLocation>
</comment>
<dbReference type="RefSeq" id="WP_072675856.1">
    <property type="nucleotide sequence ID" value="NZ_MPKY01000001.1"/>
</dbReference>
<evidence type="ECO:0000256" key="11">
    <source>
        <dbReference type="ARBA" id="ARBA00071217"/>
    </source>
</evidence>
<reference evidence="14" key="1">
    <citation type="submission" date="2016-11" db="EMBL/GenBank/DDBJ databases">
        <title>Draft Genome Sequence of Marinobacter hydrocarbonoclasticus strain STW2, a polyaromatic aromatic hydrocarbon degrading and denitrifying bacterium from rhizosphere of Seagrass Enhalus acodoides.</title>
        <authorList>
            <person name="Ling J."/>
            <person name="Dong J."/>
        </authorList>
    </citation>
    <scope>NUCLEOTIDE SEQUENCE [LARGE SCALE GENOMIC DNA]</scope>
    <source>
        <strain evidence="14">STW2</strain>
    </source>
</reference>
<keyword evidence="6 12" id="KW-0472">Membrane</keyword>
<sequence>MKPFALLTTLLLLLTGCTGLPKGIEPVTGFDQDRYLGTWYEIARLDHSFERGLSRVTAEYTLNGDGSIKVINRGYNAEKSEWKEARGRAKFVGDSDVGHLKVSFFGPFYASYVVFELDDDYSTAYITGYNRNYLWLMSRTPEVSEEVLEAFKARAAAEGFELGELIVVKQ</sequence>
<dbReference type="Pfam" id="PF08212">
    <property type="entry name" value="Lipocalin_2"/>
    <property type="match status" value="1"/>
</dbReference>
<comment type="similarity">
    <text evidence="2 12">Belongs to the calycin superfamily. Lipocalin family.</text>
</comment>
<keyword evidence="4" id="KW-0732">Signal</keyword>
<evidence type="ECO:0000313" key="14">
    <source>
        <dbReference type="EMBL" id="OJS98731.1"/>
    </source>
</evidence>
<evidence type="ECO:0000256" key="2">
    <source>
        <dbReference type="ARBA" id="ARBA00006889"/>
    </source>
</evidence>
<dbReference type="PROSITE" id="PS00213">
    <property type="entry name" value="LIPOCALIN"/>
    <property type="match status" value="1"/>
</dbReference>
<keyword evidence="5 12" id="KW-0446">Lipid-binding</keyword>
<dbReference type="PIRSF" id="PIRSF036893">
    <property type="entry name" value="Lipocalin_ApoD"/>
    <property type="match status" value="1"/>
</dbReference>
<dbReference type="InterPro" id="IPR002446">
    <property type="entry name" value="Lipocalin_bac"/>
</dbReference>
<organism evidence="14 15">
    <name type="scientific">Marinobacter nauticus</name>
    <name type="common">Marinobacter hydrocarbonoclasticus</name>
    <name type="synonym">Marinobacter aquaeolei</name>
    <dbReference type="NCBI Taxonomy" id="2743"/>
    <lineage>
        <taxon>Bacteria</taxon>
        <taxon>Pseudomonadati</taxon>
        <taxon>Pseudomonadota</taxon>
        <taxon>Gammaproteobacteria</taxon>
        <taxon>Pseudomonadales</taxon>
        <taxon>Marinobacteraceae</taxon>
        <taxon>Marinobacter</taxon>
    </lineage>
</organism>
<dbReference type="GO" id="GO:0009279">
    <property type="term" value="C:cell outer membrane"/>
    <property type="evidence" value="ECO:0007669"/>
    <property type="project" value="UniProtKB-SubCell"/>
</dbReference>
<evidence type="ECO:0000256" key="3">
    <source>
        <dbReference type="ARBA" id="ARBA00011738"/>
    </source>
</evidence>
<dbReference type="OrthoDB" id="9793905at2"/>
<evidence type="ECO:0000256" key="6">
    <source>
        <dbReference type="ARBA" id="ARBA00023136"/>
    </source>
</evidence>
<dbReference type="SUPFAM" id="SSF50814">
    <property type="entry name" value="Lipocalins"/>
    <property type="match status" value="1"/>
</dbReference>
<dbReference type="Gene3D" id="2.40.128.20">
    <property type="match status" value="1"/>
</dbReference>
<comment type="function">
    <text evidence="10 12">Involved in the storage or transport of lipids necessary for membrane maintenance under stressful conditions. Displays a binding preference for lysophospholipids.</text>
</comment>
<comment type="caution">
    <text evidence="14">The sequence shown here is derived from an EMBL/GenBank/DDBJ whole genome shotgun (WGS) entry which is preliminary data.</text>
</comment>
<dbReference type="InterPro" id="IPR022272">
    <property type="entry name" value="Lipocalin_CS"/>
</dbReference>
<name>A0A1M2UTP4_MARNT</name>
<keyword evidence="9 12" id="KW-0449">Lipoprotein</keyword>
<dbReference type="GO" id="GO:0008289">
    <property type="term" value="F:lipid binding"/>
    <property type="evidence" value="ECO:0007669"/>
    <property type="project" value="UniProtKB-UniRule"/>
</dbReference>
<evidence type="ECO:0000259" key="13">
    <source>
        <dbReference type="Pfam" id="PF08212"/>
    </source>
</evidence>
<keyword evidence="15" id="KW-1185">Reference proteome</keyword>
<dbReference type="InterPro" id="IPR022271">
    <property type="entry name" value="Lipocalin_ApoD"/>
</dbReference>
<dbReference type="CDD" id="cd19438">
    <property type="entry name" value="lipocalin_Blc-like"/>
    <property type="match status" value="1"/>
</dbReference>
<evidence type="ECO:0000256" key="10">
    <source>
        <dbReference type="ARBA" id="ARBA00057024"/>
    </source>
</evidence>
<protein>
    <recommendedName>
        <fullName evidence="11 12">Outer membrane lipoprotein Blc</fullName>
    </recommendedName>
</protein>
<evidence type="ECO:0000313" key="15">
    <source>
        <dbReference type="Proteomes" id="UP000183986"/>
    </source>
</evidence>
<dbReference type="Proteomes" id="UP000183986">
    <property type="component" value="Unassembled WGS sequence"/>
</dbReference>
<evidence type="ECO:0000256" key="12">
    <source>
        <dbReference type="PIRNR" id="PIRNR036893"/>
    </source>
</evidence>
<dbReference type="PROSITE" id="PS51257">
    <property type="entry name" value="PROKAR_LIPOPROTEIN"/>
    <property type="match status" value="1"/>
</dbReference>
<comment type="subunit">
    <text evidence="3 12">Homodimer.</text>
</comment>
<evidence type="ECO:0000256" key="1">
    <source>
        <dbReference type="ARBA" id="ARBA00004459"/>
    </source>
</evidence>
<evidence type="ECO:0000256" key="4">
    <source>
        <dbReference type="ARBA" id="ARBA00022729"/>
    </source>
</evidence>
<proteinExistence type="inferred from homology"/>
<feature type="domain" description="Lipocalin/cytosolic fatty-acid binding" evidence="13">
    <location>
        <begin position="31"/>
        <end position="170"/>
    </location>
</feature>
<dbReference type="PRINTS" id="PR01171">
    <property type="entry name" value="BCTLIPOCALIN"/>
</dbReference>
<dbReference type="PANTHER" id="PTHR10612">
    <property type="entry name" value="APOLIPOPROTEIN D"/>
    <property type="match status" value="1"/>
</dbReference>
<evidence type="ECO:0000256" key="9">
    <source>
        <dbReference type="ARBA" id="ARBA00023288"/>
    </source>
</evidence>
<dbReference type="FunFam" id="2.40.128.20:FF:000002">
    <property type="entry name" value="Outer membrane lipoprotein Blc"/>
    <property type="match status" value="1"/>
</dbReference>
<gene>
    <name evidence="14" type="ORF">BEE62_00635</name>
</gene>
<evidence type="ECO:0000256" key="8">
    <source>
        <dbReference type="ARBA" id="ARBA00023237"/>
    </source>
</evidence>
<accession>A0A1M2UTP4</accession>
<dbReference type="InterPro" id="IPR012674">
    <property type="entry name" value="Calycin"/>
</dbReference>